<comment type="similarity">
    <text evidence="1">Belongs to the RMI1 family.</text>
</comment>
<sequence>MDIDFIRNFFREKLNVILQEEWLNEVVIYLRSLEFEHSLLSAVYEQWLYTDLAVSSRALLPLSVSKHTKRTSLKSTILLQINSIIDIGTSIYSQYRLLTREIEDNSGFQIKPDENQAECDPFRNSNRMLLMEVSDGNSSIKAIEYSSIPDLSLLTTPGCKILVKKDVCCRRGILLLTEFNCIVLGGDDELLMKTGRPIEMMTKRLNIAIPNQGNSLQMTTNRTKEKDHSCLYDFISRMQNLTGIENTKPVMQVKPLSEELLLSKTLEQKQVFTGVAARIKQSVNNIKQLQSTSSENLNLITKTPIVSPASKRSNFTPSLTASCKKLKIEGPEDSDDVILIETPKPIVHEGKKCDSKGFEYSIPPTLTKNTTVIACNNLGIESISQVLQSMRFAVVPKRKLLAAAMETNPLQPLHINEDGLWALTVALSDKSYQCLACVASHKFLVELIGWTPEEALAARASKDPSRRKDGTLRIKSAGQSMRRLDLIWEVEFFPNDGLTPIIHRIDTYAEKFGLIY</sequence>
<evidence type="ECO:0000256" key="2">
    <source>
        <dbReference type="ARBA" id="ARBA00018987"/>
    </source>
</evidence>
<keyword evidence="5" id="KW-1185">Reference proteome</keyword>
<dbReference type="Proteomes" id="UP000276776">
    <property type="component" value="Unassembled WGS sequence"/>
</dbReference>
<reference evidence="6" key="1">
    <citation type="submission" date="2016-04" db="UniProtKB">
        <authorList>
            <consortium name="WormBaseParasite"/>
        </authorList>
    </citation>
    <scope>IDENTIFICATION</scope>
</reference>
<dbReference type="GO" id="GO:0016604">
    <property type="term" value="C:nuclear body"/>
    <property type="evidence" value="ECO:0007669"/>
    <property type="project" value="TreeGrafter"/>
</dbReference>
<evidence type="ECO:0000313" key="5">
    <source>
        <dbReference type="Proteomes" id="UP000276776"/>
    </source>
</evidence>
<evidence type="ECO:0000256" key="1">
    <source>
        <dbReference type="ARBA" id="ARBA00006395"/>
    </source>
</evidence>
<dbReference type="GO" id="GO:0000724">
    <property type="term" value="P:double-strand break repair via homologous recombination"/>
    <property type="evidence" value="ECO:0007669"/>
    <property type="project" value="TreeGrafter"/>
</dbReference>
<dbReference type="PANTHER" id="PTHR14790:SF15">
    <property type="entry name" value="RECQ-MEDIATED GENOME INSTABILITY PROTEIN 1"/>
    <property type="match status" value="1"/>
</dbReference>
<name>A0A0N5D016_THECL</name>
<dbReference type="InterPro" id="IPR013894">
    <property type="entry name" value="RMI1_OB"/>
</dbReference>
<dbReference type="EMBL" id="UYYF01004390">
    <property type="protein sequence ID" value="VDN03429.1"/>
    <property type="molecule type" value="Genomic_DNA"/>
</dbReference>
<dbReference type="Pfam" id="PF08585">
    <property type="entry name" value="RMI1_N_C"/>
    <property type="match status" value="1"/>
</dbReference>
<protein>
    <recommendedName>
        <fullName evidence="2">RecQ-mediated genome instability protein 1</fullName>
    </recommendedName>
</protein>
<gene>
    <name evidence="4" type="ORF">TCLT_LOCUS6107</name>
</gene>
<dbReference type="SMART" id="SM01161">
    <property type="entry name" value="DUF1767"/>
    <property type="match status" value="1"/>
</dbReference>
<dbReference type="GO" id="GO:0031422">
    <property type="term" value="C:RecQ family helicase-topoisomerase III complex"/>
    <property type="evidence" value="ECO:0007669"/>
    <property type="project" value="TreeGrafter"/>
</dbReference>
<accession>A0A0N5D016</accession>
<evidence type="ECO:0000313" key="4">
    <source>
        <dbReference type="EMBL" id="VDN03429.1"/>
    </source>
</evidence>
<dbReference type="STRING" id="103827.A0A0N5D016"/>
<evidence type="ECO:0000313" key="6">
    <source>
        <dbReference type="WBParaSite" id="TCLT_0000611801-mRNA-1"/>
    </source>
</evidence>
<organism evidence="6">
    <name type="scientific">Thelazia callipaeda</name>
    <name type="common">Oriental eyeworm</name>
    <name type="synonym">Parasitic nematode</name>
    <dbReference type="NCBI Taxonomy" id="103827"/>
    <lineage>
        <taxon>Eukaryota</taxon>
        <taxon>Metazoa</taxon>
        <taxon>Ecdysozoa</taxon>
        <taxon>Nematoda</taxon>
        <taxon>Chromadorea</taxon>
        <taxon>Rhabditida</taxon>
        <taxon>Spirurina</taxon>
        <taxon>Spiruromorpha</taxon>
        <taxon>Thelazioidea</taxon>
        <taxon>Thelaziidae</taxon>
        <taxon>Thelazia</taxon>
    </lineage>
</organism>
<dbReference type="AlphaFoldDB" id="A0A0N5D016"/>
<dbReference type="WBParaSite" id="TCLT_0000611801-mRNA-1">
    <property type="protein sequence ID" value="TCLT_0000611801-mRNA-1"/>
    <property type="gene ID" value="TCLT_0000611801"/>
</dbReference>
<dbReference type="Gene3D" id="2.40.50.770">
    <property type="entry name" value="RecQ-mediated genome instability protein Rmi1, C-terminal domain"/>
    <property type="match status" value="1"/>
</dbReference>
<dbReference type="PANTHER" id="PTHR14790">
    <property type="entry name" value="RECQ-MEDIATED GENOME INSTABILITY PROTEIN 1 RMI1"/>
    <property type="match status" value="1"/>
</dbReference>
<dbReference type="InterPro" id="IPR042470">
    <property type="entry name" value="RMI1_N_C_sf"/>
</dbReference>
<evidence type="ECO:0000259" key="3">
    <source>
        <dbReference type="Pfam" id="PF08585"/>
    </source>
</evidence>
<proteinExistence type="inferred from homology"/>
<feature type="domain" description="RecQ mediated genome instability protein 1 OB-fold" evidence="3">
    <location>
        <begin position="62"/>
        <end position="196"/>
    </location>
</feature>
<dbReference type="OrthoDB" id="341511at2759"/>
<dbReference type="OMA" id="IWEVEFF"/>
<dbReference type="GO" id="GO:0000712">
    <property type="term" value="P:resolution of meiotic recombination intermediates"/>
    <property type="evidence" value="ECO:0007669"/>
    <property type="project" value="TreeGrafter"/>
</dbReference>
<reference evidence="4 5" key="2">
    <citation type="submission" date="2018-11" db="EMBL/GenBank/DDBJ databases">
        <authorList>
            <consortium name="Pathogen Informatics"/>
        </authorList>
    </citation>
    <scope>NUCLEOTIDE SEQUENCE [LARGE SCALE GENOMIC DNA]</scope>
</reference>